<evidence type="ECO:0000313" key="14">
    <source>
        <dbReference type="EMBL" id="ODV89368.1"/>
    </source>
</evidence>
<dbReference type="InterPro" id="IPR035979">
    <property type="entry name" value="RBD_domain_sf"/>
</dbReference>
<comment type="similarity">
    <text evidence="2 11">Belongs to the RRM NCBP2 family.</text>
</comment>
<dbReference type="PROSITE" id="PS50102">
    <property type="entry name" value="RRM"/>
    <property type="match status" value="1"/>
</dbReference>
<evidence type="ECO:0000256" key="5">
    <source>
        <dbReference type="ARBA" id="ARBA00022664"/>
    </source>
</evidence>
<evidence type="ECO:0000256" key="1">
    <source>
        <dbReference type="ARBA" id="ARBA00004123"/>
    </source>
</evidence>
<keyword evidence="6" id="KW-0509">mRNA transport</keyword>
<dbReference type="InterPro" id="IPR034148">
    <property type="entry name" value="NCBP2_RRM"/>
</dbReference>
<dbReference type="GO" id="GO:0051028">
    <property type="term" value="P:mRNA transport"/>
    <property type="evidence" value="ECO:0007669"/>
    <property type="project" value="UniProtKB-KW"/>
</dbReference>
<dbReference type="GO" id="GO:0000339">
    <property type="term" value="F:RNA cap binding"/>
    <property type="evidence" value="ECO:0007669"/>
    <property type="project" value="InterPro"/>
</dbReference>
<dbReference type="AlphaFoldDB" id="A0A1E4TCJ9"/>
<name>A0A1E4TCJ9_9ASCO</name>
<evidence type="ECO:0000256" key="4">
    <source>
        <dbReference type="ARBA" id="ARBA00022448"/>
    </source>
</evidence>
<dbReference type="InterPro" id="IPR027157">
    <property type="entry name" value="NCBP2"/>
</dbReference>
<evidence type="ECO:0000256" key="10">
    <source>
        <dbReference type="PROSITE-ProRule" id="PRU00176"/>
    </source>
</evidence>
<dbReference type="CDD" id="cd12240">
    <property type="entry name" value="RRM_NCBP2"/>
    <property type="match status" value="1"/>
</dbReference>
<gene>
    <name evidence="14" type="ORF">CANCADRAFT_3995</name>
</gene>
<evidence type="ECO:0000259" key="13">
    <source>
        <dbReference type="PROSITE" id="PS50102"/>
    </source>
</evidence>
<evidence type="ECO:0000256" key="12">
    <source>
        <dbReference type="SAM" id="MobiDB-lite"/>
    </source>
</evidence>
<dbReference type="SMART" id="SM00360">
    <property type="entry name" value="RRM"/>
    <property type="match status" value="1"/>
</dbReference>
<feature type="region of interest" description="Disordered" evidence="12">
    <location>
        <begin position="118"/>
        <end position="161"/>
    </location>
</feature>
<dbReference type="Pfam" id="PF00076">
    <property type="entry name" value="RRM_1"/>
    <property type="match status" value="1"/>
</dbReference>
<dbReference type="OrthoDB" id="201398at2759"/>
<dbReference type="PANTHER" id="PTHR18847">
    <property type="entry name" value="20 KD NUCLEAR CAP BINDING PROTEIN"/>
    <property type="match status" value="1"/>
</dbReference>
<reference evidence="15" key="1">
    <citation type="submission" date="2016-02" db="EMBL/GenBank/DDBJ databases">
        <title>Comparative genomics of biotechnologically important yeasts.</title>
        <authorList>
            <consortium name="DOE Joint Genome Institute"/>
            <person name="Riley R."/>
            <person name="Haridas S."/>
            <person name="Wolfe K.H."/>
            <person name="Lopes M.R."/>
            <person name="Hittinger C.T."/>
            <person name="Goker M."/>
            <person name="Salamov A."/>
            <person name="Wisecaver J."/>
            <person name="Long T.M."/>
            <person name="Aerts A.L."/>
            <person name="Barry K."/>
            <person name="Choi C."/>
            <person name="Clum A."/>
            <person name="Coughlan A.Y."/>
            <person name="Deshpande S."/>
            <person name="Douglass A.P."/>
            <person name="Hanson S.J."/>
            <person name="Klenk H.-P."/>
            <person name="Labutti K."/>
            <person name="Lapidus A."/>
            <person name="Lindquist E."/>
            <person name="Lipzen A."/>
            <person name="Meier-Kolthoff J.P."/>
            <person name="Ohm R.A."/>
            <person name="Otillar R.P."/>
            <person name="Pangilinan J."/>
            <person name="Peng Y."/>
            <person name="Rokas A."/>
            <person name="Rosa C.A."/>
            <person name="Scheuner C."/>
            <person name="Sibirny A.A."/>
            <person name="Slot J.C."/>
            <person name="Stielow J.B."/>
            <person name="Sun H."/>
            <person name="Kurtzman C.P."/>
            <person name="Blackwell M."/>
            <person name="Jeffries T.W."/>
            <person name="Grigoriev I.V."/>
        </authorList>
    </citation>
    <scope>NUCLEOTIDE SEQUENCE [LARGE SCALE GENOMIC DNA]</scope>
    <source>
        <strain evidence="15">NRRL Y-17796</strain>
    </source>
</reference>
<dbReference type="Proteomes" id="UP000095023">
    <property type="component" value="Unassembled WGS sequence"/>
</dbReference>
<dbReference type="GO" id="GO:0005846">
    <property type="term" value="C:nuclear cap binding complex"/>
    <property type="evidence" value="ECO:0007669"/>
    <property type="project" value="InterPro"/>
</dbReference>
<evidence type="ECO:0000256" key="8">
    <source>
        <dbReference type="ARBA" id="ARBA00023187"/>
    </source>
</evidence>
<dbReference type="Gene3D" id="3.30.70.330">
    <property type="match status" value="1"/>
</dbReference>
<evidence type="ECO:0000256" key="2">
    <source>
        <dbReference type="ARBA" id="ARBA00010725"/>
    </source>
</evidence>
<protein>
    <recommendedName>
        <fullName evidence="3 11">Nuclear cap-binding protein subunit 2</fullName>
    </recommendedName>
    <alternativeName>
        <fullName evidence="11">20 kDa nuclear cap-binding protein</fullName>
    </alternativeName>
</protein>
<dbReference type="PANTHER" id="PTHR18847:SF0">
    <property type="entry name" value="NUCLEAR CAP-BINDING PROTEIN SUBUNIT 2"/>
    <property type="match status" value="1"/>
</dbReference>
<organism evidence="14 15">
    <name type="scientific">Tortispora caseinolytica NRRL Y-17796</name>
    <dbReference type="NCBI Taxonomy" id="767744"/>
    <lineage>
        <taxon>Eukaryota</taxon>
        <taxon>Fungi</taxon>
        <taxon>Dikarya</taxon>
        <taxon>Ascomycota</taxon>
        <taxon>Saccharomycotina</taxon>
        <taxon>Trigonopsidomycetes</taxon>
        <taxon>Trigonopsidales</taxon>
        <taxon>Trigonopsidaceae</taxon>
        <taxon>Tortispora</taxon>
    </lineage>
</organism>
<feature type="compositionally biased region" description="Basic and acidic residues" evidence="12">
    <location>
        <begin position="131"/>
        <end position="141"/>
    </location>
</feature>
<keyword evidence="7 10" id="KW-0694">RNA-binding</keyword>
<keyword evidence="8 11" id="KW-0508">mRNA splicing</keyword>
<dbReference type="InterPro" id="IPR012677">
    <property type="entry name" value="Nucleotide-bd_a/b_plait_sf"/>
</dbReference>
<dbReference type="InterPro" id="IPR000504">
    <property type="entry name" value="RRM_dom"/>
</dbReference>
<dbReference type="EMBL" id="KV453843">
    <property type="protein sequence ID" value="ODV89368.1"/>
    <property type="molecule type" value="Genomic_DNA"/>
</dbReference>
<keyword evidence="15" id="KW-1185">Reference proteome</keyword>
<evidence type="ECO:0000256" key="6">
    <source>
        <dbReference type="ARBA" id="ARBA00022816"/>
    </source>
</evidence>
<evidence type="ECO:0000256" key="9">
    <source>
        <dbReference type="ARBA" id="ARBA00023242"/>
    </source>
</evidence>
<evidence type="ECO:0000256" key="3">
    <source>
        <dbReference type="ARBA" id="ARBA00019878"/>
    </source>
</evidence>
<keyword evidence="9 11" id="KW-0539">Nucleus</keyword>
<dbReference type="FunFam" id="3.30.70.330:FF:000538">
    <property type="entry name" value="Nuclear cap-binding protein subunit 2"/>
    <property type="match status" value="1"/>
</dbReference>
<sequence length="161" mass="18492">MEPPLTSVKRIDGPSAYMIRKCSRQGESAYKILQDSRTLYVGNLSFYTSEEQIAELFKEAGEIKRIIMGLDRFEKTPCGFCFVEYFDHESALRCLKYISGTKLDERIVRADLDPGFEDGRQYGRGTTGGQVRDELRVDYDPGRGGYGKRQIDDQEPKRRKI</sequence>
<evidence type="ECO:0000313" key="15">
    <source>
        <dbReference type="Proteomes" id="UP000095023"/>
    </source>
</evidence>
<keyword evidence="5 11" id="KW-0507">mRNA processing</keyword>
<accession>A0A1E4TCJ9</accession>
<comment type="subcellular location">
    <subcellularLocation>
        <location evidence="1 11">Nucleus</location>
    </subcellularLocation>
</comment>
<proteinExistence type="inferred from homology"/>
<evidence type="ECO:0000256" key="7">
    <source>
        <dbReference type="ARBA" id="ARBA00022884"/>
    </source>
</evidence>
<evidence type="ECO:0000256" key="11">
    <source>
        <dbReference type="RuleBase" id="RU364036"/>
    </source>
</evidence>
<dbReference type="GO" id="GO:0045292">
    <property type="term" value="P:mRNA cis splicing, via spliceosome"/>
    <property type="evidence" value="ECO:0007669"/>
    <property type="project" value="InterPro"/>
</dbReference>
<dbReference type="GO" id="GO:0005634">
    <property type="term" value="C:nucleus"/>
    <property type="evidence" value="ECO:0007669"/>
    <property type="project" value="UniProtKB-SubCell"/>
</dbReference>
<feature type="domain" description="RRM" evidence="13">
    <location>
        <begin position="37"/>
        <end position="115"/>
    </location>
</feature>
<feature type="compositionally biased region" description="Basic and acidic residues" evidence="12">
    <location>
        <begin position="149"/>
        <end position="161"/>
    </location>
</feature>
<dbReference type="GO" id="GO:0006401">
    <property type="term" value="P:RNA catabolic process"/>
    <property type="evidence" value="ECO:0007669"/>
    <property type="project" value="UniProtKB-ARBA"/>
</dbReference>
<dbReference type="SUPFAM" id="SSF54928">
    <property type="entry name" value="RNA-binding domain, RBD"/>
    <property type="match status" value="1"/>
</dbReference>
<keyword evidence="4" id="KW-0813">Transport</keyword>